<evidence type="ECO:0000256" key="3">
    <source>
        <dbReference type="ARBA" id="ARBA00022448"/>
    </source>
</evidence>
<dbReference type="InterPro" id="IPR002553">
    <property type="entry name" value="Clathrin/coatomer_adapt-like_N"/>
</dbReference>
<keyword evidence="3 7" id="KW-0813">Transport</keyword>
<name>A0ABP0AVA0_9PEZI</name>
<keyword evidence="6" id="KW-0472">Membrane</keyword>
<dbReference type="Proteomes" id="UP001642406">
    <property type="component" value="Unassembled WGS sequence"/>
</dbReference>
<feature type="compositionally biased region" description="Polar residues" evidence="9">
    <location>
        <begin position="936"/>
        <end position="955"/>
    </location>
</feature>
<accession>A0ABP0AVA0</accession>
<dbReference type="InterPro" id="IPR016024">
    <property type="entry name" value="ARM-type_fold"/>
</dbReference>
<dbReference type="Pfam" id="PF01602">
    <property type="entry name" value="Adaptin_N"/>
    <property type="match status" value="1"/>
</dbReference>
<dbReference type="SUPFAM" id="SSF48371">
    <property type="entry name" value="ARM repeat"/>
    <property type="match status" value="1"/>
</dbReference>
<evidence type="ECO:0000256" key="4">
    <source>
        <dbReference type="ARBA" id="ARBA00022737"/>
    </source>
</evidence>
<evidence type="ECO:0000256" key="2">
    <source>
        <dbReference type="ARBA" id="ARBA00006613"/>
    </source>
</evidence>
<feature type="compositionally biased region" description="Basic and acidic residues" evidence="9">
    <location>
        <begin position="831"/>
        <end position="847"/>
    </location>
</feature>
<dbReference type="PANTHER" id="PTHR22781:SF12">
    <property type="entry name" value="AP-3 COMPLEX SUBUNIT DELTA-1"/>
    <property type="match status" value="1"/>
</dbReference>
<feature type="coiled-coil region" evidence="8">
    <location>
        <begin position="1021"/>
        <end position="1050"/>
    </location>
</feature>
<keyword evidence="5 7" id="KW-0653">Protein transport</keyword>
<dbReference type="Gene3D" id="1.25.10.10">
    <property type="entry name" value="Leucine-rich Repeat Variant"/>
    <property type="match status" value="1"/>
</dbReference>
<keyword evidence="7" id="KW-0333">Golgi apparatus</keyword>
<keyword evidence="12" id="KW-1185">Reference proteome</keyword>
<feature type="compositionally biased region" description="Basic residues" evidence="9">
    <location>
        <begin position="959"/>
        <end position="970"/>
    </location>
</feature>
<protein>
    <recommendedName>
        <fullName evidence="7">AP-3 complex subunit delta</fullName>
    </recommendedName>
</protein>
<comment type="caution">
    <text evidence="11">The sequence shown here is derived from an EMBL/GenBank/DDBJ whole genome shotgun (WGS) entry which is preliminary data.</text>
</comment>
<evidence type="ECO:0000256" key="9">
    <source>
        <dbReference type="SAM" id="MobiDB-lite"/>
    </source>
</evidence>
<evidence type="ECO:0000256" key="7">
    <source>
        <dbReference type="PIRNR" id="PIRNR037092"/>
    </source>
</evidence>
<evidence type="ECO:0000256" key="8">
    <source>
        <dbReference type="SAM" id="Coils"/>
    </source>
</evidence>
<evidence type="ECO:0000259" key="10">
    <source>
        <dbReference type="Pfam" id="PF01602"/>
    </source>
</evidence>
<reference evidence="11 12" key="1">
    <citation type="submission" date="2024-01" db="EMBL/GenBank/DDBJ databases">
        <authorList>
            <person name="Allen C."/>
            <person name="Tagirdzhanova G."/>
        </authorList>
    </citation>
    <scope>NUCLEOTIDE SEQUENCE [LARGE SCALE GENOMIC DNA]</scope>
</reference>
<evidence type="ECO:0000313" key="11">
    <source>
        <dbReference type="EMBL" id="CAK7211189.1"/>
    </source>
</evidence>
<feature type="region of interest" description="Disordered" evidence="9">
    <location>
        <begin position="18"/>
        <end position="37"/>
    </location>
</feature>
<feature type="region of interest" description="Disordered" evidence="9">
    <location>
        <begin position="805"/>
        <end position="870"/>
    </location>
</feature>
<comment type="function">
    <text evidence="7">Part of the AP-3 complex, an adaptor-related complex which is not clathrin-associated. The complex is associated with the Golgi region as well as more peripheral structures. It facilitates the budding of vesicles from the Golgi membrane.</text>
</comment>
<evidence type="ECO:0000313" key="12">
    <source>
        <dbReference type="Proteomes" id="UP001642406"/>
    </source>
</evidence>
<sequence>MLAVPELHRPSFSLSASRSIPRAARSDDDSSSHSPGSFEKSLLDLIRGLRHHKGNEKAYIQNSLKECRAEVRSQDMDVKATALLKLVYLEMVGHDMSWASFHVLEVMSSQKLHQKRIGYLAAVQSFRSDTEVLMLATNLLKKDLSATSPITIQLPIATLPHVITPSLALSVLPDLLPRLTHSHRVIRKKTIVTLYRMALVYPETLRAAWPKIKDRLMDPTEDPSVTTAIINVICELGWRRPHDFLPLAPRLFELLVDTTNNWMAIKLIKLFATLTPLEPRLVRKLLPPLTDFIRTTPAMSLLYECINGIIQGGILGSDDDTSGREEIASLCVTKLRGMMMIENDTNLKYVALLAFNKIVTTHPYLVAQQEDVILECIDSPDISIRVKALDLVQGMVSSDNLVSIVGRLMRQLKQASSAVPVKLVEVRQIEFRADSDDESDSARPAAKNKNQELPLPEDYKIDVIHRILAMCAQNNYSNLTDFDWYIDILTQLLRTAPSPRAGDGDGDVVGDDGDAIDSLSGSAAAAHIAEKIGNELRNVAVKVHALRPAAVRAADEVIVQLSTEAASVAAVGAQITSTALKPLAWMAGEYALYLVSADDTLTCLLQLLPRIYFSDVLATCLQAVVKMFAFVVSDGHQHNLDLGWTAERKSNVALLLARLVHALEPLAQHPQLEVQERAVEMSELLKLAAEAVSAQPVSNDEVQQDAPLLLTEAIPSLFRGWELNSVATAAQRNVPMPSGLDLDEPIHPNLNKLLAEADHLGAFSVAAANTASTEESEFDAYYYQKPAASYVSSAEPAINRLQDLGEPAAGSSSASSYQQRPTEEAYLDADILARRRAERQERNRDDPFYIPSTGSRGAPPRDTSTPIHDILKNENGQDLDIDSIPVMQLDLQTLGNSTGGGRTAAASLSAAAQQQAQPKPRSARPRIVVAADETLSGASGLSTPNYHSETNSNDSKQQQRAKAKKTKHSLLHVDSSHIGSLSLEDDGSSRTARKAGAKTGTTAAGVGGSGGSVHNIERQKRADAEMALALKEVEKRRLEMQRANERVQMAQGVSMEGAAVVSKKPKKKKKVVTAEGDANGDANNGEEGDVVKPKKKKKAATAATEGEVEGGEAVVKPRKKKAKQPIDLQGPEPVA</sequence>
<keyword evidence="8" id="KW-0175">Coiled coil</keyword>
<feature type="compositionally biased region" description="Low complexity" evidence="9">
    <location>
        <begin position="904"/>
        <end position="920"/>
    </location>
</feature>
<dbReference type="PIRSF" id="PIRSF037092">
    <property type="entry name" value="AP3_complex_delta"/>
    <property type="match status" value="1"/>
</dbReference>
<evidence type="ECO:0000256" key="6">
    <source>
        <dbReference type="ARBA" id="ARBA00023136"/>
    </source>
</evidence>
<proteinExistence type="inferred from homology"/>
<organism evidence="11 12">
    <name type="scientific">Sporothrix bragantina</name>
    <dbReference type="NCBI Taxonomy" id="671064"/>
    <lineage>
        <taxon>Eukaryota</taxon>
        <taxon>Fungi</taxon>
        <taxon>Dikarya</taxon>
        <taxon>Ascomycota</taxon>
        <taxon>Pezizomycotina</taxon>
        <taxon>Sordariomycetes</taxon>
        <taxon>Sordariomycetidae</taxon>
        <taxon>Ophiostomatales</taxon>
        <taxon>Ophiostomataceae</taxon>
        <taxon>Sporothrix</taxon>
    </lineage>
</organism>
<feature type="region of interest" description="Disordered" evidence="9">
    <location>
        <begin position="898"/>
        <end position="1013"/>
    </location>
</feature>
<evidence type="ECO:0000256" key="1">
    <source>
        <dbReference type="ARBA" id="ARBA00004308"/>
    </source>
</evidence>
<comment type="similarity">
    <text evidence="2 7">Belongs to the adaptor complexes large subunit family.</text>
</comment>
<dbReference type="PANTHER" id="PTHR22781">
    <property type="entry name" value="DELTA ADAPTIN-RELATED"/>
    <property type="match status" value="1"/>
</dbReference>
<dbReference type="EMBL" id="CAWUHC010000006">
    <property type="protein sequence ID" value="CAK7211189.1"/>
    <property type="molecule type" value="Genomic_DNA"/>
</dbReference>
<dbReference type="InterPro" id="IPR017105">
    <property type="entry name" value="AP3_complex_dsu"/>
</dbReference>
<dbReference type="InterPro" id="IPR011989">
    <property type="entry name" value="ARM-like"/>
</dbReference>
<comment type="subcellular location">
    <subcellularLocation>
        <location evidence="1">Endomembrane system</location>
    </subcellularLocation>
    <subcellularLocation>
        <location evidence="7">Golgi apparatus</location>
    </subcellularLocation>
</comment>
<comment type="subunit">
    <text evidence="7">Adaptor protein complex 3 (AP-3) is a heterotetramer.</text>
</comment>
<gene>
    <name evidence="11" type="primary">APL5</name>
    <name evidence="11" type="ORF">SBRCBS47491_001029</name>
</gene>
<evidence type="ECO:0000256" key="5">
    <source>
        <dbReference type="ARBA" id="ARBA00022927"/>
    </source>
</evidence>
<feature type="region of interest" description="Disordered" evidence="9">
    <location>
        <begin position="1061"/>
        <end position="1135"/>
    </location>
</feature>
<feature type="domain" description="Clathrin/coatomer adaptor adaptin-like N-terminal" evidence="10">
    <location>
        <begin position="56"/>
        <end position="687"/>
    </location>
</feature>
<keyword evidence="4" id="KW-0677">Repeat</keyword>